<dbReference type="InParanoid" id="A0A317XMQ6"/>
<organism evidence="1 2">
    <name type="scientific">Testicularia cyperi</name>
    <dbReference type="NCBI Taxonomy" id="1882483"/>
    <lineage>
        <taxon>Eukaryota</taxon>
        <taxon>Fungi</taxon>
        <taxon>Dikarya</taxon>
        <taxon>Basidiomycota</taxon>
        <taxon>Ustilaginomycotina</taxon>
        <taxon>Ustilaginomycetes</taxon>
        <taxon>Ustilaginales</taxon>
        <taxon>Anthracoideaceae</taxon>
        <taxon>Testicularia</taxon>
    </lineage>
</organism>
<dbReference type="EMBL" id="KZ819194">
    <property type="protein sequence ID" value="PWY99605.1"/>
    <property type="molecule type" value="Genomic_DNA"/>
</dbReference>
<name>A0A317XMQ6_9BASI</name>
<keyword evidence="2" id="KW-1185">Reference proteome</keyword>
<dbReference type="Proteomes" id="UP000246740">
    <property type="component" value="Unassembled WGS sequence"/>
</dbReference>
<sequence>MFPVLGSLVFLAHLYHQPAQHFRYPASPRHFLSRDLVVLHHVYEATPVSFLIRCLSSLVCSFTTFNSSAHFSALVIEASCSGFALCPIKLPLLLQNFMIWVELGPRLDCQSLNYDRAEGVFGLGQTHGCFVIAR</sequence>
<dbReference type="AlphaFoldDB" id="A0A317XMQ6"/>
<protein>
    <submittedName>
        <fullName evidence="1">Uncharacterized protein</fullName>
    </submittedName>
</protein>
<proteinExistence type="predicted"/>
<evidence type="ECO:0000313" key="2">
    <source>
        <dbReference type="Proteomes" id="UP000246740"/>
    </source>
</evidence>
<reference evidence="1 2" key="1">
    <citation type="journal article" date="2018" name="Mol. Biol. Evol.">
        <title>Broad Genomic Sampling Reveals a Smut Pathogenic Ancestry of the Fungal Clade Ustilaginomycotina.</title>
        <authorList>
            <person name="Kijpornyongpan T."/>
            <person name="Mondo S.J."/>
            <person name="Barry K."/>
            <person name="Sandor L."/>
            <person name="Lee J."/>
            <person name="Lipzen A."/>
            <person name="Pangilinan J."/>
            <person name="LaButti K."/>
            <person name="Hainaut M."/>
            <person name="Henrissat B."/>
            <person name="Grigoriev I.V."/>
            <person name="Spatafora J.W."/>
            <person name="Aime M.C."/>
        </authorList>
    </citation>
    <scope>NUCLEOTIDE SEQUENCE [LARGE SCALE GENOMIC DNA]</scope>
    <source>
        <strain evidence="1 2">MCA 3645</strain>
    </source>
</reference>
<gene>
    <name evidence="1" type="ORF">BCV70DRAFT_110001</name>
</gene>
<accession>A0A317XMQ6</accession>
<evidence type="ECO:0000313" key="1">
    <source>
        <dbReference type="EMBL" id="PWY99605.1"/>
    </source>
</evidence>